<sequence>MLTASHCFRFSAWLDQSLVSLPVVEVRASVLCRSTTALVGCSFQDAVSIIPKNLKGFSFAIYVTALLATPYLVSLCTLHQANRHRLRWSPGRGTRTPFG</sequence>
<accession>A0A0F9H0B2</accession>
<proteinExistence type="predicted"/>
<feature type="transmembrane region" description="Helical" evidence="1">
    <location>
        <begin position="59"/>
        <end position="78"/>
    </location>
</feature>
<gene>
    <name evidence="2" type="ORF">LCGC14_1763420</name>
</gene>
<keyword evidence="1" id="KW-0812">Transmembrane</keyword>
<dbReference type="AlphaFoldDB" id="A0A0F9H0B2"/>
<reference evidence="2" key="1">
    <citation type="journal article" date="2015" name="Nature">
        <title>Complex archaea that bridge the gap between prokaryotes and eukaryotes.</title>
        <authorList>
            <person name="Spang A."/>
            <person name="Saw J.H."/>
            <person name="Jorgensen S.L."/>
            <person name="Zaremba-Niedzwiedzka K."/>
            <person name="Martijn J."/>
            <person name="Lind A.E."/>
            <person name="van Eijk R."/>
            <person name="Schleper C."/>
            <person name="Guy L."/>
            <person name="Ettema T.J."/>
        </authorList>
    </citation>
    <scope>NUCLEOTIDE SEQUENCE</scope>
</reference>
<name>A0A0F9H0B2_9ZZZZ</name>
<comment type="caution">
    <text evidence="2">The sequence shown here is derived from an EMBL/GenBank/DDBJ whole genome shotgun (WGS) entry which is preliminary data.</text>
</comment>
<dbReference type="EMBL" id="LAZR01016434">
    <property type="protein sequence ID" value="KKM04514.1"/>
    <property type="molecule type" value="Genomic_DNA"/>
</dbReference>
<protein>
    <submittedName>
        <fullName evidence="2">Uncharacterized protein</fullName>
    </submittedName>
</protein>
<keyword evidence="1" id="KW-1133">Transmembrane helix</keyword>
<evidence type="ECO:0000313" key="2">
    <source>
        <dbReference type="EMBL" id="KKM04514.1"/>
    </source>
</evidence>
<evidence type="ECO:0000256" key="1">
    <source>
        <dbReference type="SAM" id="Phobius"/>
    </source>
</evidence>
<keyword evidence="1" id="KW-0472">Membrane</keyword>
<organism evidence="2">
    <name type="scientific">marine sediment metagenome</name>
    <dbReference type="NCBI Taxonomy" id="412755"/>
    <lineage>
        <taxon>unclassified sequences</taxon>
        <taxon>metagenomes</taxon>
        <taxon>ecological metagenomes</taxon>
    </lineage>
</organism>